<evidence type="ECO:0000256" key="1">
    <source>
        <dbReference type="SAM" id="MobiDB-lite"/>
    </source>
</evidence>
<dbReference type="EMBL" id="JAABFR010002768">
    <property type="protein sequence ID" value="MBD4340582.1"/>
    <property type="molecule type" value="Genomic_DNA"/>
</dbReference>
<reference evidence="2" key="1">
    <citation type="submission" date="2020-01" db="EMBL/GenBank/DDBJ databases">
        <authorList>
            <person name="Richard D."/>
        </authorList>
    </citation>
    <scope>NUCLEOTIDE SEQUENCE</scope>
    <source>
        <strain evidence="2">JP541</strain>
    </source>
</reference>
<name>A0A8I0HDW4_XANCI</name>
<evidence type="ECO:0000313" key="3">
    <source>
        <dbReference type="Proteomes" id="UP000653002"/>
    </source>
</evidence>
<feature type="non-terminal residue" evidence="2">
    <location>
        <position position="90"/>
    </location>
</feature>
<dbReference type="AlphaFoldDB" id="A0A8I0HDW4"/>
<protein>
    <submittedName>
        <fullName evidence="2">Uncharacterized protein</fullName>
    </submittedName>
</protein>
<feature type="non-terminal residue" evidence="2">
    <location>
        <position position="1"/>
    </location>
</feature>
<evidence type="ECO:0000313" key="2">
    <source>
        <dbReference type="EMBL" id="MBD4340582.1"/>
    </source>
</evidence>
<organism evidence="2 3">
    <name type="scientific">Xanthomonas citri pv. citri</name>
    <dbReference type="NCBI Taxonomy" id="611301"/>
    <lineage>
        <taxon>Bacteria</taxon>
        <taxon>Pseudomonadati</taxon>
        <taxon>Pseudomonadota</taxon>
        <taxon>Gammaproteobacteria</taxon>
        <taxon>Lysobacterales</taxon>
        <taxon>Lysobacteraceae</taxon>
        <taxon>Xanthomonas</taxon>
    </lineage>
</organism>
<dbReference type="Proteomes" id="UP000653002">
    <property type="component" value="Unassembled WGS sequence"/>
</dbReference>
<comment type="caution">
    <text evidence="2">The sequence shown here is derived from an EMBL/GenBank/DDBJ whole genome shotgun (WGS) entry which is preliminary data.</text>
</comment>
<accession>A0A8I0HDW4</accession>
<gene>
    <name evidence="2" type="ORF">GUH15_31980</name>
</gene>
<proteinExistence type="predicted"/>
<sequence length="90" mass="9968">TPFFAEAKATFDSEPDYTGFTAESLSKISRAVEDHLIDRKAEQAGDTYEAEYGADGYRMFPGNAPEADSEETVMPTLQEEKPKPKKTITT</sequence>
<feature type="region of interest" description="Disordered" evidence="1">
    <location>
        <begin position="56"/>
        <end position="90"/>
    </location>
</feature>